<dbReference type="GO" id="GO:0005829">
    <property type="term" value="C:cytosol"/>
    <property type="evidence" value="ECO:0007669"/>
    <property type="project" value="TreeGrafter"/>
</dbReference>
<dbReference type="RefSeq" id="WP_157989583.1">
    <property type="nucleotide sequence ID" value="NZ_LR217720.1"/>
</dbReference>
<dbReference type="AlphaFoldDB" id="A0A451DCA9"/>
<organism evidence="1 2">
    <name type="scientific">Candidatus Erwinia haradaeae</name>
    <dbReference type="NCBI Taxonomy" id="1922217"/>
    <lineage>
        <taxon>Bacteria</taxon>
        <taxon>Pseudomonadati</taxon>
        <taxon>Pseudomonadota</taxon>
        <taxon>Gammaproteobacteria</taxon>
        <taxon>Enterobacterales</taxon>
        <taxon>Erwiniaceae</taxon>
        <taxon>Erwinia</taxon>
    </lineage>
</organism>
<gene>
    <name evidence="1" type="primary">sspB</name>
    <name evidence="1" type="ORF">ERCILAFE3058_145</name>
</gene>
<protein>
    <submittedName>
        <fullName evidence="1">Stringent starvation protein B</fullName>
    </submittedName>
</protein>
<proteinExistence type="predicted"/>
<dbReference type="EMBL" id="LR217720">
    <property type="protein sequence ID" value="VFP84038.1"/>
    <property type="molecule type" value="Genomic_DNA"/>
</dbReference>
<dbReference type="GO" id="GO:0045732">
    <property type="term" value="P:positive regulation of protein catabolic process"/>
    <property type="evidence" value="ECO:0007669"/>
    <property type="project" value="TreeGrafter"/>
</dbReference>
<dbReference type="Proteomes" id="UP000294418">
    <property type="component" value="Chromosome"/>
</dbReference>
<evidence type="ECO:0000313" key="1">
    <source>
        <dbReference type="EMBL" id="VFP84038.1"/>
    </source>
</evidence>
<dbReference type="InterPro" id="IPR036760">
    <property type="entry name" value="SspB-like_sf"/>
</dbReference>
<dbReference type="NCBIfam" id="NF008769">
    <property type="entry name" value="PRK11798.2-5"/>
    <property type="match status" value="1"/>
</dbReference>
<dbReference type="Gene3D" id="2.30.30.220">
    <property type="entry name" value="SspB-like"/>
    <property type="match status" value="1"/>
</dbReference>
<dbReference type="Pfam" id="PF04386">
    <property type="entry name" value="SspB"/>
    <property type="match status" value="1"/>
</dbReference>
<dbReference type="OrthoDB" id="9797358at2"/>
<accession>A0A451DCA9</accession>
<dbReference type="GO" id="GO:0005840">
    <property type="term" value="C:ribosome"/>
    <property type="evidence" value="ECO:0007669"/>
    <property type="project" value="TreeGrafter"/>
</dbReference>
<dbReference type="InterPro" id="IPR007481">
    <property type="entry name" value="SspB"/>
</dbReference>
<dbReference type="PIRSF" id="PIRSF005276">
    <property type="entry name" value="SspB"/>
    <property type="match status" value="1"/>
</dbReference>
<name>A0A451DCA9_9GAMM</name>
<dbReference type="PANTHER" id="PTHR37486:SF1">
    <property type="entry name" value="STRINGENT STARVATION PROTEIN B"/>
    <property type="match status" value="1"/>
</dbReference>
<reference evidence="1 2" key="1">
    <citation type="submission" date="2019-02" db="EMBL/GenBank/DDBJ databases">
        <authorList>
            <person name="Manzano-Marin A."/>
            <person name="Manzano-Marin A."/>
        </authorList>
    </citation>
    <scope>NUCLEOTIDE SEQUENCE [LARGE SCALE GENOMIC DNA]</scope>
    <source>
        <strain evidence="1 2">ErCilaricifoliae</strain>
    </source>
</reference>
<dbReference type="PANTHER" id="PTHR37486">
    <property type="entry name" value="STRINGENT STARVATION PROTEIN B"/>
    <property type="match status" value="1"/>
</dbReference>
<sequence>MRDTQLTDRRPYIIRALYEWMIDNDLTPHLVINIDVPSVIVPIEYSSNGQIILNIAPNAVDGIDFKKERISFSTRFQGVLQHILLPPVSIIAIFARENSEGMVFENHIDTGNAHFPPPLHEYKNATKNKIILSIIKKDDTGQPQKEQVPHQADNKKKLEINNNFPGLRLV</sequence>
<dbReference type="SUPFAM" id="SSF101738">
    <property type="entry name" value="SspB-like"/>
    <property type="match status" value="1"/>
</dbReference>
<evidence type="ECO:0000313" key="2">
    <source>
        <dbReference type="Proteomes" id="UP000294418"/>
    </source>
</evidence>